<gene>
    <name evidence="3" type="ORF">GCM10007231_27750</name>
</gene>
<proteinExistence type="predicted"/>
<reference evidence="4" key="1">
    <citation type="journal article" date="2019" name="Int. J. Syst. Evol. Microbiol.">
        <title>The Global Catalogue of Microorganisms (GCM) 10K type strain sequencing project: providing services to taxonomists for standard genome sequencing and annotation.</title>
        <authorList>
            <consortium name="The Broad Institute Genomics Platform"/>
            <consortium name="The Broad Institute Genome Sequencing Center for Infectious Disease"/>
            <person name="Wu L."/>
            <person name="Ma J."/>
        </authorList>
    </citation>
    <scope>NUCLEOTIDE SEQUENCE [LARGE SCALE GENOMIC DNA]</scope>
    <source>
        <strain evidence="4">CCM 7403</strain>
    </source>
</reference>
<evidence type="ECO:0008006" key="5">
    <source>
        <dbReference type="Google" id="ProtNLM"/>
    </source>
</evidence>
<accession>A0ABQ1QIC1</accession>
<evidence type="ECO:0000313" key="3">
    <source>
        <dbReference type="EMBL" id="GGD26763.1"/>
    </source>
</evidence>
<sequence length="57" mass="6641">MTTTLLTFLIPVVVLALLFLLVWRLDARRAERQAHDPERQDVTPDPTRGSRRRRGDN</sequence>
<organism evidence="3 4">
    <name type="scientific">Nocardioides daphniae</name>
    <dbReference type="NCBI Taxonomy" id="402297"/>
    <lineage>
        <taxon>Bacteria</taxon>
        <taxon>Bacillati</taxon>
        <taxon>Actinomycetota</taxon>
        <taxon>Actinomycetes</taxon>
        <taxon>Propionibacteriales</taxon>
        <taxon>Nocardioidaceae</taxon>
        <taxon>Nocardioides</taxon>
    </lineage>
</organism>
<keyword evidence="4" id="KW-1185">Reference proteome</keyword>
<dbReference type="EMBL" id="BMCK01000004">
    <property type="protein sequence ID" value="GGD26763.1"/>
    <property type="molecule type" value="Genomic_DNA"/>
</dbReference>
<comment type="caution">
    <text evidence="3">The sequence shown here is derived from an EMBL/GenBank/DDBJ whole genome shotgun (WGS) entry which is preliminary data.</text>
</comment>
<keyword evidence="2" id="KW-0472">Membrane</keyword>
<name>A0ABQ1QIC1_9ACTN</name>
<keyword evidence="2" id="KW-1133">Transmembrane helix</keyword>
<evidence type="ECO:0000256" key="2">
    <source>
        <dbReference type="SAM" id="Phobius"/>
    </source>
</evidence>
<evidence type="ECO:0000256" key="1">
    <source>
        <dbReference type="SAM" id="MobiDB-lite"/>
    </source>
</evidence>
<protein>
    <recommendedName>
        <fullName evidence="5">Preprotein translocase subunit TatA</fullName>
    </recommendedName>
</protein>
<keyword evidence="2" id="KW-0812">Transmembrane</keyword>
<evidence type="ECO:0000313" key="4">
    <source>
        <dbReference type="Proteomes" id="UP000630594"/>
    </source>
</evidence>
<feature type="region of interest" description="Disordered" evidence="1">
    <location>
        <begin position="30"/>
        <end position="57"/>
    </location>
</feature>
<feature type="compositionally biased region" description="Basic and acidic residues" evidence="1">
    <location>
        <begin position="30"/>
        <end position="42"/>
    </location>
</feature>
<dbReference type="Proteomes" id="UP000630594">
    <property type="component" value="Unassembled WGS sequence"/>
</dbReference>
<dbReference type="RefSeq" id="WP_188422137.1">
    <property type="nucleotide sequence ID" value="NZ_BMCK01000004.1"/>
</dbReference>
<feature type="transmembrane region" description="Helical" evidence="2">
    <location>
        <begin position="6"/>
        <end position="23"/>
    </location>
</feature>